<evidence type="ECO:0000256" key="1">
    <source>
        <dbReference type="SAM" id="MobiDB-lite"/>
    </source>
</evidence>
<dbReference type="EMBL" id="CP001739">
    <property type="protein sequence ID" value="ACZ10231.1"/>
    <property type="molecule type" value="Genomic_DNA"/>
</dbReference>
<gene>
    <name evidence="3" type="ordered locus">Sterm_3392</name>
</gene>
<reference evidence="4" key="1">
    <citation type="submission" date="2009-09" db="EMBL/GenBank/DDBJ databases">
        <title>The complete chromosome of Sebaldella termitidis ATCC 33386.</title>
        <authorList>
            <consortium name="US DOE Joint Genome Institute (JGI-PGF)"/>
            <person name="Lucas S."/>
            <person name="Copeland A."/>
            <person name="Lapidus A."/>
            <person name="Glavina del Rio T."/>
            <person name="Dalin E."/>
            <person name="Tice H."/>
            <person name="Bruce D."/>
            <person name="Goodwin L."/>
            <person name="Pitluck S."/>
            <person name="Kyrpides N."/>
            <person name="Mavromatis K."/>
            <person name="Ivanova N."/>
            <person name="Mikhailova N."/>
            <person name="Sims D."/>
            <person name="Meincke L."/>
            <person name="Brettin T."/>
            <person name="Detter J.C."/>
            <person name="Han C."/>
            <person name="Larimer F."/>
            <person name="Land M."/>
            <person name="Hauser L."/>
            <person name="Markowitz V."/>
            <person name="Cheng J.F."/>
            <person name="Hugenholtz P."/>
            <person name="Woyke T."/>
            <person name="Wu D."/>
            <person name="Eisen J.A."/>
        </authorList>
    </citation>
    <scope>NUCLEOTIDE SEQUENCE [LARGE SCALE GENOMIC DNA]</scope>
    <source>
        <strain evidence="4">ATCC 33386 / NCTC 11300</strain>
    </source>
</reference>
<keyword evidence="2" id="KW-0732">Signal</keyword>
<dbReference type="InterPro" id="IPR047773">
    <property type="entry name" value="YHYH_dom_bact"/>
</dbReference>
<dbReference type="RefSeq" id="WP_012862813.1">
    <property type="nucleotide sequence ID" value="NC_013517.1"/>
</dbReference>
<dbReference type="NCBIfam" id="NF033223">
    <property type="entry name" value="YHYH_alt"/>
    <property type="match status" value="1"/>
</dbReference>
<accession>D1AQH1</accession>
<reference evidence="3 4" key="2">
    <citation type="journal article" date="2010" name="Stand. Genomic Sci.">
        <title>Complete genome sequence of Sebaldella termitidis type strain (NCTC 11300).</title>
        <authorList>
            <person name="Harmon-Smith M."/>
            <person name="Celia L."/>
            <person name="Chertkov O."/>
            <person name="Lapidus A."/>
            <person name="Copeland A."/>
            <person name="Glavina Del Rio T."/>
            <person name="Nolan M."/>
            <person name="Lucas S."/>
            <person name="Tice H."/>
            <person name="Cheng J.F."/>
            <person name="Han C."/>
            <person name="Detter J.C."/>
            <person name="Bruce D."/>
            <person name="Goodwin L."/>
            <person name="Pitluck S."/>
            <person name="Pati A."/>
            <person name="Liolios K."/>
            <person name="Ivanova N."/>
            <person name="Mavromatis K."/>
            <person name="Mikhailova N."/>
            <person name="Chen A."/>
            <person name="Palaniappan K."/>
            <person name="Land M."/>
            <person name="Hauser L."/>
            <person name="Chang Y.J."/>
            <person name="Jeffries C.D."/>
            <person name="Brettin T."/>
            <person name="Goker M."/>
            <person name="Beck B."/>
            <person name="Bristow J."/>
            <person name="Eisen J.A."/>
            <person name="Markowitz V."/>
            <person name="Hugenholtz P."/>
            <person name="Kyrpides N.C."/>
            <person name="Klenk H.P."/>
            <person name="Chen F."/>
        </authorList>
    </citation>
    <scope>NUCLEOTIDE SEQUENCE [LARGE SCALE GENOMIC DNA]</scope>
    <source>
        <strain evidence="4">ATCC 33386 / NCTC 11300</strain>
    </source>
</reference>
<sequence length="43" mass="4723">MKKLFVLTMLLLVAVFSVSAAHGGRTDKNGCHVDRSTGKRHCH</sequence>
<protein>
    <recommendedName>
        <fullName evidence="5">YHYH domain-containing protein</fullName>
    </recommendedName>
</protein>
<feature type="chain" id="PRO_5003020056" description="YHYH domain-containing protein" evidence="2">
    <location>
        <begin position="21"/>
        <end position="43"/>
    </location>
</feature>
<dbReference type="KEGG" id="str:Sterm_3392"/>
<evidence type="ECO:0000256" key="2">
    <source>
        <dbReference type="SAM" id="SignalP"/>
    </source>
</evidence>
<dbReference type="Proteomes" id="UP000000845">
    <property type="component" value="Chromosome"/>
</dbReference>
<evidence type="ECO:0000313" key="3">
    <source>
        <dbReference type="EMBL" id="ACZ10231.1"/>
    </source>
</evidence>
<proteinExistence type="predicted"/>
<dbReference type="AlphaFoldDB" id="D1AQH1"/>
<dbReference type="STRING" id="526218.Sterm_3392"/>
<dbReference type="HOGENOM" id="CLU_211617_0_0_0"/>
<keyword evidence="4" id="KW-1185">Reference proteome</keyword>
<organism evidence="3 4">
    <name type="scientific">Sebaldella termitidis (strain ATCC 33386 / NCTC 11300)</name>
    <dbReference type="NCBI Taxonomy" id="526218"/>
    <lineage>
        <taxon>Bacteria</taxon>
        <taxon>Fusobacteriati</taxon>
        <taxon>Fusobacteriota</taxon>
        <taxon>Fusobacteriia</taxon>
        <taxon>Fusobacteriales</taxon>
        <taxon>Leptotrichiaceae</taxon>
        <taxon>Sebaldella</taxon>
    </lineage>
</organism>
<evidence type="ECO:0008006" key="5">
    <source>
        <dbReference type="Google" id="ProtNLM"/>
    </source>
</evidence>
<feature type="region of interest" description="Disordered" evidence="1">
    <location>
        <begin position="22"/>
        <end position="43"/>
    </location>
</feature>
<feature type="compositionally biased region" description="Basic and acidic residues" evidence="1">
    <location>
        <begin position="24"/>
        <end position="37"/>
    </location>
</feature>
<feature type="signal peptide" evidence="2">
    <location>
        <begin position="1"/>
        <end position="20"/>
    </location>
</feature>
<name>D1AQH1_SEBTE</name>
<evidence type="ECO:0000313" key="4">
    <source>
        <dbReference type="Proteomes" id="UP000000845"/>
    </source>
</evidence>